<evidence type="ECO:0000256" key="1">
    <source>
        <dbReference type="ARBA" id="ARBA00004236"/>
    </source>
</evidence>
<dbReference type="OrthoDB" id="10909at2157"/>
<evidence type="ECO:0000256" key="10">
    <source>
        <dbReference type="ARBA" id="ARBA00047936"/>
    </source>
</evidence>
<comment type="function">
    <text evidence="11">Part of the ABC transporter complex WtpABC involved in molybdate/tungstate import. Responsible for energy coupling to the transport system.</text>
</comment>
<dbReference type="EMBL" id="JABXWR010000001">
    <property type="protein sequence ID" value="NVO66236.1"/>
    <property type="molecule type" value="Genomic_DNA"/>
</dbReference>
<dbReference type="InterPro" id="IPR003439">
    <property type="entry name" value="ABC_transporter-like_ATP-bd"/>
</dbReference>
<comment type="similarity">
    <text evidence="6">Belongs to the ABC transporter superfamily. Sulfate/tungstate importer (TC 3.A.1.6) family.</text>
</comment>
<evidence type="ECO:0000256" key="6">
    <source>
        <dbReference type="ARBA" id="ARBA00038307"/>
    </source>
</evidence>
<comment type="subunit">
    <text evidence="7">The complex is composed of two ATP-binding proteins (WtpC), two transmembrane proteins (WtpB) and a solute-binding protein (WtpA).</text>
</comment>
<dbReference type="GO" id="GO:0005524">
    <property type="term" value="F:ATP binding"/>
    <property type="evidence" value="ECO:0007669"/>
    <property type="project" value="UniProtKB-KW"/>
</dbReference>
<dbReference type="InterPro" id="IPR027417">
    <property type="entry name" value="P-loop_NTPase"/>
</dbReference>
<evidence type="ECO:0000256" key="3">
    <source>
        <dbReference type="ARBA" id="ARBA00022505"/>
    </source>
</evidence>
<dbReference type="Pfam" id="PF00005">
    <property type="entry name" value="ABC_tran"/>
    <property type="match status" value="1"/>
</dbReference>
<dbReference type="PROSITE" id="PS00211">
    <property type="entry name" value="ABC_TRANSPORTER_1"/>
    <property type="match status" value="1"/>
</dbReference>
<keyword evidence="3" id="KW-0500">Molybdenum</keyword>
<evidence type="ECO:0000256" key="4">
    <source>
        <dbReference type="ARBA" id="ARBA00022741"/>
    </source>
</evidence>
<dbReference type="InterPro" id="IPR050166">
    <property type="entry name" value="ABC_transporter_ATP-bind"/>
</dbReference>
<evidence type="ECO:0000256" key="7">
    <source>
        <dbReference type="ARBA" id="ARBA00038781"/>
    </source>
</evidence>
<dbReference type="Proteomes" id="UP000570823">
    <property type="component" value="Unassembled WGS sequence"/>
</dbReference>
<dbReference type="EC" id="7.3.2.6" evidence="8"/>
<dbReference type="GO" id="GO:1901238">
    <property type="term" value="F:ABC-type tungstate transporter activity"/>
    <property type="evidence" value="ECO:0007669"/>
    <property type="project" value="UniProtKB-EC"/>
</dbReference>
<dbReference type="RefSeq" id="WP_176787950.1">
    <property type="nucleotide sequence ID" value="NZ_JABXWR010000001.1"/>
</dbReference>
<evidence type="ECO:0000313" key="13">
    <source>
        <dbReference type="EMBL" id="NVO66236.1"/>
    </source>
</evidence>
<dbReference type="SUPFAM" id="SSF52540">
    <property type="entry name" value="P-loop containing nucleoside triphosphate hydrolases"/>
    <property type="match status" value="1"/>
</dbReference>
<sequence length="253" mass="28126">MELNVEHISKSFVTSKGERVDALGDVTFTIRDKEFVCIVGPSGCGKTTLLRIIAGLDTPTGGKAELGGKEIVGPSPKMAMIFQEYSLYPWRTVLDNIAFGLEVQGVEKDARYAAARKYLHLVGLDEFETSYPYELSGGMRQRVAVARALAVEPAVLLMDEPFGALDAQTRNAMQTELLEIWEKTKKIVIFVTHSVDEAVFLSDRIFVLSTRPSKIREIVDVPLARPRDRTSVEFAQVRRYVLALIQNTGESSQ</sequence>
<accession>A0A7K4HLT2</accession>
<reference evidence="13 14" key="1">
    <citation type="submission" date="2020-06" db="EMBL/GenBank/DDBJ databases">
        <title>Methanofollis fontis sp. nov., a methanogen isolated from marine sediments near a cold seep at Four-Way Closure Ridge offshore southwestern Taiwan.</title>
        <authorList>
            <person name="Chen S.-C."/>
            <person name="Teng N.-H."/>
            <person name="Lin Y.-S."/>
            <person name="Lai M.-C."/>
            <person name="Chen H.-H."/>
            <person name="Wang C.-C."/>
        </authorList>
    </citation>
    <scope>NUCLEOTIDE SEQUENCE [LARGE SCALE GENOMIC DNA]</scope>
    <source>
        <strain evidence="13 14">DSM 2702</strain>
    </source>
</reference>
<name>A0A7K4HLT2_9EURY</name>
<dbReference type="InterPro" id="IPR017871">
    <property type="entry name" value="ABC_transporter-like_CS"/>
</dbReference>
<dbReference type="InterPro" id="IPR003593">
    <property type="entry name" value="AAA+_ATPase"/>
</dbReference>
<dbReference type="PANTHER" id="PTHR42788:SF13">
    <property type="entry name" value="ALIPHATIC SULFONATES IMPORT ATP-BINDING PROTEIN SSUB"/>
    <property type="match status" value="1"/>
</dbReference>
<dbReference type="GO" id="GO:0016887">
    <property type="term" value="F:ATP hydrolysis activity"/>
    <property type="evidence" value="ECO:0007669"/>
    <property type="project" value="InterPro"/>
</dbReference>
<dbReference type="FunFam" id="3.40.50.300:FF:000425">
    <property type="entry name" value="Probable ABC transporter, ATP-binding subunit"/>
    <property type="match status" value="1"/>
</dbReference>
<dbReference type="CDD" id="cd03293">
    <property type="entry name" value="ABC_NrtD_SsuB_transporters"/>
    <property type="match status" value="1"/>
</dbReference>
<proteinExistence type="inferred from homology"/>
<evidence type="ECO:0000259" key="12">
    <source>
        <dbReference type="PROSITE" id="PS50893"/>
    </source>
</evidence>
<keyword evidence="2" id="KW-0813">Transport</keyword>
<dbReference type="GO" id="GO:0005886">
    <property type="term" value="C:plasma membrane"/>
    <property type="evidence" value="ECO:0007669"/>
    <property type="project" value="UniProtKB-SubCell"/>
</dbReference>
<gene>
    <name evidence="13" type="ORF">HWN36_02675</name>
</gene>
<keyword evidence="5 13" id="KW-0067">ATP-binding</keyword>
<organism evidence="13 14">
    <name type="scientific">Methanofollis tationis</name>
    <dbReference type="NCBI Taxonomy" id="81417"/>
    <lineage>
        <taxon>Archaea</taxon>
        <taxon>Methanobacteriati</taxon>
        <taxon>Methanobacteriota</taxon>
        <taxon>Stenosarchaea group</taxon>
        <taxon>Methanomicrobia</taxon>
        <taxon>Methanomicrobiales</taxon>
        <taxon>Methanomicrobiaceae</taxon>
        <taxon>Methanofollis</taxon>
    </lineage>
</organism>
<evidence type="ECO:0000256" key="5">
    <source>
        <dbReference type="ARBA" id="ARBA00022840"/>
    </source>
</evidence>
<feature type="domain" description="ABC transporter" evidence="12">
    <location>
        <begin position="3"/>
        <end position="235"/>
    </location>
</feature>
<evidence type="ECO:0000256" key="11">
    <source>
        <dbReference type="ARBA" id="ARBA00057369"/>
    </source>
</evidence>
<keyword evidence="4" id="KW-0547">Nucleotide-binding</keyword>
<evidence type="ECO:0000256" key="8">
    <source>
        <dbReference type="ARBA" id="ARBA00039025"/>
    </source>
</evidence>
<comment type="subcellular location">
    <subcellularLocation>
        <location evidence="1">Cell membrane</location>
    </subcellularLocation>
</comment>
<dbReference type="PROSITE" id="PS50893">
    <property type="entry name" value="ABC_TRANSPORTER_2"/>
    <property type="match status" value="1"/>
</dbReference>
<dbReference type="AlphaFoldDB" id="A0A7K4HLT2"/>
<dbReference type="PANTHER" id="PTHR42788">
    <property type="entry name" value="TAURINE IMPORT ATP-BINDING PROTEIN-RELATED"/>
    <property type="match status" value="1"/>
</dbReference>
<evidence type="ECO:0000256" key="9">
    <source>
        <dbReference type="ARBA" id="ARBA00041133"/>
    </source>
</evidence>
<dbReference type="SMART" id="SM00382">
    <property type="entry name" value="AAA"/>
    <property type="match status" value="1"/>
</dbReference>
<comment type="caution">
    <text evidence="13">The sequence shown here is derived from an EMBL/GenBank/DDBJ whole genome shotgun (WGS) entry which is preliminary data.</text>
</comment>
<dbReference type="Gene3D" id="3.40.50.300">
    <property type="entry name" value="P-loop containing nucleotide triphosphate hydrolases"/>
    <property type="match status" value="1"/>
</dbReference>
<keyword evidence="14" id="KW-1185">Reference proteome</keyword>
<evidence type="ECO:0000313" key="14">
    <source>
        <dbReference type="Proteomes" id="UP000570823"/>
    </source>
</evidence>
<comment type="catalytic activity">
    <reaction evidence="10">
        <text>tungstate(in) + ATP + H2O = tungstate(out) + ADP + phosphate + H(+)</text>
        <dbReference type="Rhea" id="RHEA:35027"/>
        <dbReference type="ChEBI" id="CHEBI:15377"/>
        <dbReference type="ChEBI" id="CHEBI:15378"/>
        <dbReference type="ChEBI" id="CHEBI:30616"/>
        <dbReference type="ChEBI" id="CHEBI:43474"/>
        <dbReference type="ChEBI" id="CHEBI:46502"/>
        <dbReference type="ChEBI" id="CHEBI:456216"/>
        <dbReference type="EC" id="7.3.2.6"/>
    </reaction>
</comment>
<protein>
    <recommendedName>
        <fullName evidence="9">Molybdate/tungstate import ATP-binding protein WtpC</fullName>
        <ecNumber evidence="8">7.3.2.6</ecNumber>
    </recommendedName>
</protein>
<evidence type="ECO:0000256" key="2">
    <source>
        <dbReference type="ARBA" id="ARBA00022448"/>
    </source>
</evidence>